<keyword evidence="1" id="KW-0812">Transmembrane</keyword>
<keyword evidence="1" id="KW-1133">Transmembrane helix</keyword>
<evidence type="ECO:0000313" key="3">
    <source>
        <dbReference type="Proteomes" id="UP001304671"/>
    </source>
</evidence>
<dbReference type="Proteomes" id="UP001304671">
    <property type="component" value="Unassembled WGS sequence"/>
</dbReference>
<dbReference type="Gene3D" id="3.30.450.290">
    <property type="match status" value="1"/>
</dbReference>
<keyword evidence="1" id="KW-0472">Membrane</keyword>
<feature type="transmembrane region" description="Helical" evidence="1">
    <location>
        <begin position="27"/>
        <end position="47"/>
    </location>
</feature>
<organism evidence="2 3">
    <name type="scientific">Arcicella aquatica</name>
    <dbReference type="NCBI Taxonomy" id="217141"/>
    <lineage>
        <taxon>Bacteria</taxon>
        <taxon>Pseudomonadati</taxon>
        <taxon>Bacteroidota</taxon>
        <taxon>Cytophagia</taxon>
        <taxon>Cytophagales</taxon>
        <taxon>Flectobacillaceae</taxon>
        <taxon>Arcicella</taxon>
    </lineage>
</organism>
<dbReference type="EMBL" id="JAYFUL010000038">
    <property type="protein sequence ID" value="MEA5259810.1"/>
    <property type="molecule type" value="Genomic_DNA"/>
</dbReference>
<evidence type="ECO:0000256" key="1">
    <source>
        <dbReference type="SAM" id="Phobius"/>
    </source>
</evidence>
<evidence type="ECO:0000313" key="2">
    <source>
        <dbReference type="EMBL" id="MEA5259810.1"/>
    </source>
</evidence>
<comment type="caution">
    <text evidence="2">The sequence shown here is derived from an EMBL/GenBank/DDBJ whole genome shotgun (WGS) entry which is preliminary data.</text>
</comment>
<keyword evidence="3" id="KW-1185">Reference proteome</keyword>
<protein>
    <submittedName>
        <fullName evidence="2">Uncharacterized protein</fullName>
    </submittedName>
</protein>
<sequence length="189" mass="21766">MQATQDFHQKVISNSPQGDSPHGYSWAWFWFSTTIIALVSTISIYYWKDYQNQVAQEILVFDTNKDINQKEQQILKTLCKPLLWSIQTNMMKKDLKRINGFVHNIVQMNHFSNINIVDTEGKILVASNKNYENTSALALYASPLFVQDSIVVLQKTNKVWVVAAPIKNIERRIGTLFFDYSPNTSTSIK</sequence>
<name>A0ABU5QSY2_9BACT</name>
<accession>A0ABU5QSY2</accession>
<proteinExistence type="predicted"/>
<gene>
    <name evidence="2" type="ORF">VB264_18580</name>
</gene>
<dbReference type="RefSeq" id="WP_323251752.1">
    <property type="nucleotide sequence ID" value="NZ_JAYFUL010000038.1"/>
</dbReference>
<reference evidence="2 3" key="1">
    <citation type="submission" date="2023-12" db="EMBL/GenBank/DDBJ databases">
        <title>Novel species of the genus Arcicella isolated from rivers.</title>
        <authorList>
            <person name="Lu H."/>
        </authorList>
    </citation>
    <scope>NUCLEOTIDE SEQUENCE [LARGE SCALE GENOMIC DNA]</scope>
    <source>
        <strain evidence="2 3">LMG 21963</strain>
    </source>
</reference>